<proteinExistence type="predicted"/>
<feature type="non-terminal residue" evidence="1">
    <location>
        <position position="236"/>
    </location>
</feature>
<gene>
    <name evidence="1" type="ORF">B0H16DRAFT_1335950</name>
</gene>
<organism evidence="1 2">
    <name type="scientific">Mycena metata</name>
    <dbReference type="NCBI Taxonomy" id="1033252"/>
    <lineage>
        <taxon>Eukaryota</taxon>
        <taxon>Fungi</taxon>
        <taxon>Dikarya</taxon>
        <taxon>Basidiomycota</taxon>
        <taxon>Agaricomycotina</taxon>
        <taxon>Agaricomycetes</taxon>
        <taxon>Agaricomycetidae</taxon>
        <taxon>Agaricales</taxon>
        <taxon>Marasmiineae</taxon>
        <taxon>Mycenaceae</taxon>
        <taxon>Mycena</taxon>
    </lineage>
</organism>
<keyword evidence="2" id="KW-1185">Reference proteome</keyword>
<dbReference type="Proteomes" id="UP001215598">
    <property type="component" value="Unassembled WGS sequence"/>
</dbReference>
<protein>
    <submittedName>
        <fullName evidence="1">Uncharacterized protein</fullName>
    </submittedName>
</protein>
<evidence type="ECO:0000313" key="1">
    <source>
        <dbReference type="EMBL" id="KAJ7720719.1"/>
    </source>
</evidence>
<sequence length="236" mass="26168">KTWRLCRTEKNDEVADEIVFTLQGVLSKVNLPTPFSCAPNKLLRLSQYAELCGMGLQTFESSMVTATAVHERFAQHFCGSSIASWSPVTGQMGSVFPANNRLFTLKSDAPLEQNTEFEEGVDPVGIISRLKPADMIHAPENIVKYFRLAINTETSDVEYIPSFPGAFRVGDIVEMQASFVAIMASQNQVKITTRLNALTLLDNSFTKVINNLKVDSTDKTIRMQTLNARSSNLKLV</sequence>
<dbReference type="EMBL" id="JARKIB010000237">
    <property type="protein sequence ID" value="KAJ7720719.1"/>
    <property type="molecule type" value="Genomic_DNA"/>
</dbReference>
<name>A0AAD7HHI9_9AGAR</name>
<accession>A0AAD7HHI9</accession>
<comment type="caution">
    <text evidence="1">The sequence shown here is derived from an EMBL/GenBank/DDBJ whole genome shotgun (WGS) entry which is preliminary data.</text>
</comment>
<reference evidence="1" key="1">
    <citation type="submission" date="2023-03" db="EMBL/GenBank/DDBJ databases">
        <title>Massive genome expansion in bonnet fungi (Mycena s.s.) driven by repeated elements and novel gene families across ecological guilds.</title>
        <authorList>
            <consortium name="Lawrence Berkeley National Laboratory"/>
            <person name="Harder C.B."/>
            <person name="Miyauchi S."/>
            <person name="Viragh M."/>
            <person name="Kuo A."/>
            <person name="Thoen E."/>
            <person name="Andreopoulos B."/>
            <person name="Lu D."/>
            <person name="Skrede I."/>
            <person name="Drula E."/>
            <person name="Henrissat B."/>
            <person name="Morin E."/>
            <person name="Kohler A."/>
            <person name="Barry K."/>
            <person name="LaButti K."/>
            <person name="Morin E."/>
            <person name="Salamov A."/>
            <person name="Lipzen A."/>
            <person name="Mereny Z."/>
            <person name="Hegedus B."/>
            <person name="Baldrian P."/>
            <person name="Stursova M."/>
            <person name="Weitz H."/>
            <person name="Taylor A."/>
            <person name="Grigoriev I.V."/>
            <person name="Nagy L.G."/>
            <person name="Martin F."/>
            <person name="Kauserud H."/>
        </authorList>
    </citation>
    <scope>NUCLEOTIDE SEQUENCE</scope>
    <source>
        <strain evidence="1">CBHHK182m</strain>
    </source>
</reference>
<dbReference type="AlphaFoldDB" id="A0AAD7HHI9"/>
<evidence type="ECO:0000313" key="2">
    <source>
        <dbReference type="Proteomes" id="UP001215598"/>
    </source>
</evidence>